<keyword evidence="1" id="KW-0805">Transcription regulation</keyword>
<evidence type="ECO:0000256" key="3">
    <source>
        <dbReference type="ARBA" id="ARBA00023163"/>
    </source>
</evidence>
<dbReference type="InterPro" id="IPR000485">
    <property type="entry name" value="AsnC-type_HTH_dom"/>
</dbReference>
<dbReference type="Proteomes" id="UP000550714">
    <property type="component" value="Unassembled WGS sequence"/>
</dbReference>
<evidence type="ECO:0000256" key="2">
    <source>
        <dbReference type="ARBA" id="ARBA00023125"/>
    </source>
</evidence>
<dbReference type="Gene3D" id="1.10.10.10">
    <property type="entry name" value="Winged helix-like DNA-binding domain superfamily/Winged helix DNA-binding domain"/>
    <property type="match status" value="2"/>
</dbReference>
<dbReference type="InterPro" id="IPR019887">
    <property type="entry name" value="Tscrpt_reg_AsnC/Lrp_C"/>
</dbReference>
<evidence type="ECO:0000256" key="1">
    <source>
        <dbReference type="ARBA" id="ARBA00023015"/>
    </source>
</evidence>
<evidence type="ECO:0000259" key="4">
    <source>
        <dbReference type="PROSITE" id="PS50956"/>
    </source>
</evidence>
<reference evidence="5 6" key="1">
    <citation type="submission" date="2020-08" db="EMBL/GenBank/DDBJ databases">
        <title>Genomic Encyclopedia of Type Strains, Phase III (KMG-III): the genomes of soil and plant-associated and newly described type strains.</title>
        <authorList>
            <person name="Whitman W."/>
        </authorList>
    </citation>
    <scope>NUCLEOTIDE SEQUENCE [LARGE SCALE GENOMIC DNA]</scope>
    <source>
        <strain evidence="5 6">CECT 8577</strain>
    </source>
</reference>
<dbReference type="InterPro" id="IPR036390">
    <property type="entry name" value="WH_DNA-bd_sf"/>
</dbReference>
<dbReference type="PROSITE" id="PS50956">
    <property type="entry name" value="HTH_ASNC_2"/>
    <property type="match status" value="1"/>
</dbReference>
<protein>
    <submittedName>
        <fullName evidence="5">DNA-binding Lrp family transcriptional regulator</fullName>
    </submittedName>
</protein>
<keyword evidence="2 5" id="KW-0238">DNA-binding</keyword>
<dbReference type="PRINTS" id="PR00033">
    <property type="entry name" value="HTHASNC"/>
</dbReference>
<gene>
    <name evidence="5" type="ORF">FHS23_003594</name>
</gene>
<dbReference type="InterPro" id="IPR036388">
    <property type="entry name" value="WH-like_DNA-bd_sf"/>
</dbReference>
<dbReference type="Pfam" id="PF09339">
    <property type="entry name" value="HTH_IclR"/>
    <property type="match status" value="1"/>
</dbReference>
<proteinExistence type="predicted"/>
<feature type="domain" description="HTH asnC-type" evidence="4">
    <location>
        <begin position="16"/>
        <end position="72"/>
    </location>
</feature>
<keyword evidence="6" id="KW-1185">Reference proteome</keyword>
<comment type="caution">
    <text evidence="5">The sequence shown here is derived from an EMBL/GenBank/DDBJ whole genome shotgun (WGS) entry which is preliminary data.</text>
</comment>
<dbReference type="AlphaFoldDB" id="A0A839S6D2"/>
<organism evidence="5 6">
    <name type="scientific">Prauserella isguenensis</name>
    <dbReference type="NCBI Taxonomy" id="1470180"/>
    <lineage>
        <taxon>Bacteria</taxon>
        <taxon>Bacillati</taxon>
        <taxon>Actinomycetota</taxon>
        <taxon>Actinomycetes</taxon>
        <taxon>Pseudonocardiales</taxon>
        <taxon>Pseudonocardiaceae</taxon>
        <taxon>Prauserella</taxon>
    </lineage>
</organism>
<dbReference type="PANTHER" id="PTHR30154:SF34">
    <property type="entry name" value="TRANSCRIPTIONAL REGULATOR AZLB"/>
    <property type="match status" value="1"/>
</dbReference>
<dbReference type="Pfam" id="PF01037">
    <property type="entry name" value="AsnC_trans_reg"/>
    <property type="match status" value="2"/>
</dbReference>
<dbReference type="GO" id="GO:0006355">
    <property type="term" value="P:regulation of DNA-templated transcription"/>
    <property type="evidence" value="ECO:0007669"/>
    <property type="project" value="InterPro"/>
</dbReference>
<dbReference type="GO" id="GO:0005829">
    <property type="term" value="C:cytosol"/>
    <property type="evidence" value="ECO:0007669"/>
    <property type="project" value="TreeGrafter"/>
</dbReference>
<dbReference type="SUPFAM" id="SSF46785">
    <property type="entry name" value="Winged helix' DNA-binding domain"/>
    <property type="match status" value="2"/>
</dbReference>
<dbReference type="PANTHER" id="PTHR30154">
    <property type="entry name" value="LEUCINE-RESPONSIVE REGULATORY PROTEIN"/>
    <property type="match status" value="1"/>
</dbReference>
<dbReference type="SMART" id="SM00344">
    <property type="entry name" value="HTH_ASNC"/>
    <property type="match status" value="2"/>
</dbReference>
<dbReference type="InterPro" id="IPR011008">
    <property type="entry name" value="Dimeric_a/b-barrel"/>
</dbReference>
<dbReference type="GO" id="GO:0043565">
    <property type="term" value="F:sequence-specific DNA binding"/>
    <property type="evidence" value="ECO:0007669"/>
    <property type="project" value="InterPro"/>
</dbReference>
<keyword evidence="3" id="KW-0804">Transcription</keyword>
<dbReference type="Gene3D" id="3.30.70.920">
    <property type="match status" value="2"/>
</dbReference>
<dbReference type="SUPFAM" id="SSF54909">
    <property type="entry name" value="Dimeric alpha+beta barrel"/>
    <property type="match status" value="2"/>
</dbReference>
<dbReference type="InterPro" id="IPR019888">
    <property type="entry name" value="Tscrpt_reg_AsnC-like"/>
</dbReference>
<dbReference type="GO" id="GO:0043200">
    <property type="term" value="P:response to amino acid"/>
    <property type="evidence" value="ECO:0007669"/>
    <property type="project" value="TreeGrafter"/>
</dbReference>
<accession>A0A839S6D2</accession>
<evidence type="ECO:0000313" key="6">
    <source>
        <dbReference type="Proteomes" id="UP000550714"/>
    </source>
</evidence>
<evidence type="ECO:0000313" key="5">
    <source>
        <dbReference type="EMBL" id="MBB3052560.1"/>
    </source>
</evidence>
<name>A0A839S6D2_9PSEU</name>
<dbReference type="RefSeq" id="WP_183656989.1">
    <property type="nucleotide sequence ID" value="NZ_JACHWU010000004.1"/>
</dbReference>
<dbReference type="EMBL" id="JACHWU010000004">
    <property type="protein sequence ID" value="MBB3052560.1"/>
    <property type="molecule type" value="Genomic_DNA"/>
</dbReference>
<dbReference type="Pfam" id="PF13404">
    <property type="entry name" value="HTH_AsnC-type"/>
    <property type="match status" value="1"/>
</dbReference>
<sequence length="333" mass="35754">MGTGWPAGTAELEPDDLDLVAALQVTPRAPLAAIASALGVSSSTVSRRMARLESDGVLRVIGQLDWSVTGNGNPWHVWISASAGRARQVATAIAELPESQLVATTAGRADVYCAVQATERLAVQDLLVERITTIPGVESAHSELVLRGVALADSWRLPRLSGEQVDLLRSHAEPEVPPAAPQAEPTEEALRVARLLREHGRITAAQVARELGSTQSTAYRLLHTVLERGIVRPRVEIEPRLLGYGLEAVVALTVAPGSIRAVSESLARHTSARYVSIVAGNSSVIHQGVFRDEDGLAEFLTTDLGALPGVSTFDVSVLLDVRKRYWRDRTTVR</sequence>
<dbReference type="InterPro" id="IPR005471">
    <property type="entry name" value="Tscrpt_reg_IclR_N"/>
</dbReference>